<keyword evidence="2" id="KW-0560">Oxidoreductase</keyword>
<dbReference type="GO" id="GO:0016491">
    <property type="term" value="F:oxidoreductase activity"/>
    <property type="evidence" value="ECO:0007669"/>
    <property type="project" value="UniProtKB-KW"/>
</dbReference>
<dbReference type="PANTHER" id="PTHR10209:SF881">
    <property type="entry name" value="FI07970P-RELATED"/>
    <property type="match status" value="1"/>
</dbReference>
<dbReference type="EMBL" id="JABCKI010000092">
    <property type="protein sequence ID" value="KAG5652862.1"/>
    <property type="molecule type" value="Genomic_DNA"/>
</dbReference>
<keyword evidence="7" id="KW-1185">Reference proteome</keyword>
<name>A0A9P7GLH7_9AGAR</name>
<reference evidence="6" key="1">
    <citation type="submission" date="2021-02" db="EMBL/GenBank/DDBJ databases">
        <authorList>
            <person name="Nieuwenhuis M."/>
            <person name="Van De Peppel L.J.J."/>
        </authorList>
    </citation>
    <scope>NUCLEOTIDE SEQUENCE</scope>
    <source>
        <strain evidence="6">D49</strain>
    </source>
</reference>
<dbReference type="PANTHER" id="PTHR10209">
    <property type="entry name" value="OXIDOREDUCTASE, 2OG-FE II OXYGENASE FAMILY PROTEIN"/>
    <property type="match status" value="1"/>
</dbReference>
<evidence type="ECO:0000256" key="1">
    <source>
        <dbReference type="ARBA" id="ARBA00022723"/>
    </source>
</evidence>
<comment type="caution">
    <text evidence="6">The sequence shown here is derived from an EMBL/GenBank/DDBJ whole genome shotgun (WGS) entry which is preliminary data.</text>
</comment>
<dbReference type="OrthoDB" id="406156at2759"/>
<evidence type="ECO:0000256" key="2">
    <source>
        <dbReference type="ARBA" id="ARBA00023002"/>
    </source>
</evidence>
<evidence type="ECO:0000259" key="5">
    <source>
        <dbReference type="Pfam" id="PF14226"/>
    </source>
</evidence>
<feature type="region of interest" description="Disordered" evidence="4">
    <location>
        <begin position="198"/>
        <end position="217"/>
    </location>
</feature>
<organism evidence="6 7">
    <name type="scientific">Sphagnurus paluster</name>
    <dbReference type="NCBI Taxonomy" id="117069"/>
    <lineage>
        <taxon>Eukaryota</taxon>
        <taxon>Fungi</taxon>
        <taxon>Dikarya</taxon>
        <taxon>Basidiomycota</taxon>
        <taxon>Agaricomycotina</taxon>
        <taxon>Agaricomycetes</taxon>
        <taxon>Agaricomycetidae</taxon>
        <taxon>Agaricales</taxon>
        <taxon>Tricholomatineae</taxon>
        <taxon>Lyophyllaceae</taxon>
        <taxon>Sphagnurus</taxon>
    </lineage>
</organism>
<reference evidence="6" key="2">
    <citation type="submission" date="2021-10" db="EMBL/GenBank/DDBJ databases">
        <title>Phylogenomics reveals ancestral predisposition of the termite-cultivated fungus Termitomyces towards a domesticated lifestyle.</title>
        <authorList>
            <person name="Auxier B."/>
            <person name="Grum-Grzhimaylo A."/>
            <person name="Cardenas M.E."/>
            <person name="Lodge J.D."/>
            <person name="Laessoe T."/>
            <person name="Pedersen O."/>
            <person name="Smith M.E."/>
            <person name="Kuyper T.W."/>
            <person name="Franco-Molano E.A."/>
            <person name="Baroni T.J."/>
            <person name="Aanen D.K."/>
        </authorList>
    </citation>
    <scope>NUCLEOTIDE SEQUENCE</scope>
    <source>
        <strain evidence="6">D49</strain>
    </source>
</reference>
<dbReference type="Gene3D" id="2.60.120.330">
    <property type="entry name" value="B-lactam Antibiotic, Isopenicillin N Synthase, Chain"/>
    <property type="match status" value="1"/>
</dbReference>
<evidence type="ECO:0000313" key="7">
    <source>
        <dbReference type="Proteomes" id="UP000717328"/>
    </source>
</evidence>
<sequence>MPAVTLPAFPDNVPTHLLLVIDYDLLKARDEAEIDRLWEAATKLGFWYLKNHGVTTEVDNMFYMGKETMALPIEEKLRFEQGDEGSSFGWVFTSNVPNVHANQYISRYKAAGANAVDATGKLDTVEFINVAKDDALAWPKQAHRTYPSTVNAHMEPTIIPFIRKSLDINNTLLDILNDRLGLPKGTLLEKHRMEEYSGSESRVIRNPPQHQQPGKPPTVAIGSHTDFGSLSFLHNRLGGLQVLVPGAETWQYVKVRRPASLRPLSQQIISTS</sequence>
<evidence type="ECO:0000313" key="6">
    <source>
        <dbReference type="EMBL" id="KAG5652862.1"/>
    </source>
</evidence>
<evidence type="ECO:0000256" key="3">
    <source>
        <dbReference type="ARBA" id="ARBA00023004"/>
    </source>
</evidence>
<dbReference type="Pfam" id="PF14226">
    <property type="entry name" value="DIOX_N"/>
    <property type="match status" value="1"/>
</dbReference>
<proteinExistence type="predicted"/>
<dbReference type="AlphaFoldDB" id="A0A9P7GLH7"/>
<accession>A0A9P7GLH7</accession>
<dbReference type="GO" id="GO:0046872">
    <property type="term" value="F:metal ion binding"/>
    <property type="evidence" value="ECO:0007669"/>
    <property type="project" value="UniProtKB-KW"/>
</dbReference>
<dbReference type="InterPro" id="IPR026992">
    <property type="entry name" value="DIOX_N"/>
</dbReference>
<keyword evidence="1" id="KW-0479">Metal-binding</keyword>
<protein>
    <recommendedName>
        <fullName evidence="5">Non-haem dioxygenase N-terminal domain-containing protein</fullName>
    </recommendedName>
</protein>
<evidence type="ECO:0000256" key="4">
    <source>
        <dbReference type="SAM" id="MobiDB-lite"/>
    </source>
</evidence>
<dbReference type="InterPro" id="IPR027443">
    <property type="entry name" value="IPNS-like_sf"/>
</dbReference>
<dbReference type="SUPFAM" id="SSF51197">
    <property type="entry name" value="Clavaminate synthase-like"/>
    <property type="match status" value="1"/>
</dbReference>
<gene>
    <name evidence="6" type="ORF">H0H81_003361</name>
</gene>
<dbReference type="Proteomes" id="UP000717328">
    <property type="component" value="Unassembled WGS sequence"/>
</dbReference>
<feature type="domain" description="Non-haem dioxygenase N-terminal" evidence="5">
    <location>
        <begin position="20"/>
        <end position="133"/>
    </location>
</feature>
<keyword evidence="3" id="KW-0408">Iron</keyword>